<dbReference type="InterPro" id="IPR011009">
    <property type="entry name" value="Kinase-like_dom_sf"/>
</dbReference>
<dbReference type="PANTHER" id="PTHR21310:SF15">
    <property type="entry name" value="AMINOGLYCOSIDE PHOSPHOTRANSFERASE DOMAIN-CONTAINING PROTEIN"/>
    <property type="match status" value="1"/>
</dbReference>
<reference evidence="2 3" key="1">
    <citation type="submission" date="2019-04" db="EMBL/GenBank/DDBJ databases">
        <title>Friends and foes A comparative genomics study of 23 Aspergillus species from section Flavi.</title>
        <authorList>
            <consortium name="DOE Joint Genome Institute"/>
            <person name="Kjaerbolling I."/>
            <person name="Vesth T."/>
            <person name="Frisvad J.C."/>
            <person name="Nybo J.L."/>
            <person name="Theobald S."/>
            <person name="Kildgaard S."/>
            <person name="Isbrandt T."/>
            <person name="Kuo A."/>
            <person name="Sato A."/>
            <person name="Lyhne E.K."/>
            <person name="Kogle M.E."/>
            <person name="Wiebenga A."/>
            <person name="Kun R.S."/>
            <person name="Lubbers R.J."/>
            <person name="Makela M.R."/>
            <person name="Barry K."/>
            <person name="Chovatia M."/>
            <person name="Clum A."/>
            <person name="Daum C."/>
            <person name="Haridas S."/>
            <person name="He G."/>
            <person name="LaButti K."/>
            <person name="Lipzen A."/>
            <person name="Mondo S."/>
            <person name="Riley R."/>
            <person name="Salamov A."/>
            <person name="Simmons B.A."/>
            <person name="Magnuson J.K."/>
            <person name="Henrissat B."/>
            <person name="Mortensen U.H."/>
            <person name="Larsen T.O."/>
            <person name="Devries R.P."/>
            <person name="Grigoriev I.V."/>
            <person name="Machida M."/>
            <person name="Baker S.E."/>
            <person name="Andersen M.R."/>
        </authorList>
    </citation>
    <scope>NUCLEOTIDE SEQUENCE [LARGE SCALE GENOMIC DNA]</scope>
    <source>
        <strain evidence="2 3">IBT 18842</strain>
    </source>
</reference>
<dbReference type="OrthoDB" id="5327538at2759"/>
<keyword evidence="3" id="KW-1185">Reference proteome</keyword>
<evidence type="ECO:0000313" key="3">
    <source>
        <dbReference type="Proteomes" id="UP000325780"/>
    </source>
</evidence>
<dbReference type="AlphaFoldDB" id="A0A5N6U4L0"/>
<dbReference type="SUPFAM" id="SSF56112">
    <property type="entry name" value="Protein kinase-like (PK-like)"/>
    <property type="match status" value="1"/>
</dbReference>
<dbReference type="EMBL" id="ML742040">
    <property type="protein sequence ID" value="KAE8153349.1"/>
    <property type="molecule type" value="Genomic_DNA"/>
</dbReference>
<organism evidence="2 3">
    <name type="scientific">Aspergillus avenaceus</name>
    <dbReference type="NCBI Taxonomy" id="36643"/>
    <lineage>
        <taxon>Eukaryota</taxon>
        <taxon>Fungi</taxon>
        <taxon>Dikarya</taxon>
        <taxon>Ascomycota</taxon>
        <taxon>Pezizomycotina</taxon>
        <taxon>Eurotiomycetes</taxon>
        <taxon>Eurotiomycetidae</taxon>
        <taxon>Eurotiales</taxon>
        <taxon>Aspergillaceae</taxon>
        <taxon>Aspergillus</taxon>
        <taxon>Aspergillus subgen. Circumdati</taxon>
    </lineage>
</organism>
<proteinExistence type="predicted"/>
<dbReference type="Gene3D" id="3.90.1200.10">
    <property type="match status" value="1"/>
</dbReference>
<dbReference type="InterPro" id="IPR002575">
    <property type="entry name" value="Aminoglycoside_PTrfase"/>
</dbReference>
<evidence type="ECO:0000313" key="2">
    <source>
        <dbReference type="EMBL" id="KAE8153349.1"/>
    </source>
</evidence>
<feature type="domain" description="Aminoglycoside phosphotransferase" evidence="1">
    <location>
        <begin position="140"/>
        <end position="334"/>
    </location>
</feature>
<accession>A0A5N6U4L0</accession>
<protein>
    <recommendedName>
        <fullName evidence="1">Aminoglycoside phosphotransferase domain-containing protein</fullName>
    </recommendedName>
</protein>
<dbReference type="Proteomes" id="UP000325780">
    <property type="component" value="Unassembled WGS sequence"/>
</dbReference>
<sequence>MWTCDIKGCDRVAVRTRGEYVICGRHLCANHIARDFHTCPVWQDGEQYNVAARIAENEEITKLLASINVSALLSRASDLRNGIPCSLSETLQYDRSTRRTVMGGMNYHIGIRFEDGVVWLARIRRSNATSPPPDLRDYIIRSEVATLQFLGKTKVPVPKVFDYNVDPGNPVGLGYILMERVAGRSLEWALASTEARKKIMDQLADIYAELASFPFDTMGSLDQPGTDHIGPLARESLTDYADNRMLLLGPMRDSAEYLSAKVEFNIDMLMRGEVYAGREIDAFLVHKFLLDSIPALMLSHRHDDGKFYLRHADDNGDHILVDGEHNITGIIDWEWAYTESKSAAFRTPIMLLPVGEFYDGSNHTGEDELTFAAILEGKGHPELAAIVRNGRIFHFFEFCCGYDFADWEGFLGLFKGLREALGTDMGLDWEAWRQMALERYANDERLKRLLLR</sequence>
<dbReference type="PANTHER" id="PTHR21310">
    <property type="entry name" value="AMINOGLYCOSIDE PHOSPHOTRANSFERASE-RELATED-RELATED"/>
    <property type="match status" value="1"/>
</dbReference>
<dbReference type="Pfam" id="PF01636">
    <property type="entry name" value="APH"/>
    <property type="match status" value="1"/>
</dbReference>
<evidence type="ECO:0000259" key="1">
    <source>
        <dbReference type="Pfam" id="PF01636"/>
    </source>
</evidence>
<gene>
    <name evidence="2" type="ORF">BDV25DRAFT_149605</name>
</gene>
<name>A0A5N6U4L0_ASPAV</name>
<dbReference type="InterPro" id="IPR051678">
    <property type="entry name" value="AGP_Transferase"/>
</dbReference>